<dbReference type="InterPro" id="IPR012308">
    <property type="entry name" value="DNA_ligase_ATP-dep_N"/>
</dbReference>
<keyword evidence="2" id="KW-0436">Ligase</keyword>
<dbReference type="GO" id="GO:0006310">
    <property type="term" value="P:DNA recombination"/>
    <property type="evidence" value="ECO:0007669"/>
    <property type="project" value="InterPro"/>
</dbReference>
<dbReference type="PANTHER" id="PTHR45997">
    <property type="entry name" value="DNA LIGASE 4"/>
    <property type="match status" value="1"/>
</dbReference>
<keyword evidence="5" id="KW-0539">Nucleus</keyword>
<dbReference type="Gene3D" id="2.40.50.140">
    <property type="entry name" value="Nucleic acid-binding proteins"/>
    <property type="match status" value="1"/>
</dbReference>
<feature type="region of interest" description="Disordered" evidence="6">
    <location>
        <begin position="685"/>
        <end position="750"/>
    </location>
</feature>
<dbReference type="InterPro" id="IPR012340">
    <property type="entry name" value="NA-bd_OB-fold"/>
</dbReference>
<accession>A0A6A5Z451</accession>
<keyword evidence="9" id="KW-1185">Reference proteome</keyword>
<feature type="compositionally biased region" description="Polar residues" evidence="6">
    <location>
        <begin position="703"/>
        <end position="713"/>
    </location>
</feature>
<dbReference type="GO" id="GO:0006297">
    <property type="term" value="P:nucleotide-excision repair, DNA gap filling"/>
    <property type="evidence" value="ECO:0007669"/>
    <property type="project" value="TreeGrafter"/>
</dbReference>
<dbReference type="Gene3D" id="3.30.470.30">
    <property type="entry name" value="DNA ligase/mRNA capping enzyme"/>
    <property type="match status" value="1"/>
</dbReference>
<evidence type="ECO:0000256" key="4">
    <source>
        <dbReference type="ARBA" id="ARBA00022840"/>
    </source>
</evidence>
<evidence type="ECO:0000256" key="6">
    <source>
        <dbReference type="SAM" id="MobiDB-lite"/>
    </source>
</evidence>
<dbReference type="OrthoDB" id="2160351at2759"/>
<keyword evidence="4" id="KW-0067">ATP-binding</keyword>
<dbReference type="GO" id="GO:0003677">
    <property type="term" value="F:DNA binding"/>
    <property type="evidence" value="ECO:0007669"/>
    <property type="project" value="InterPro"/>
</dbReference>
<dbReference type="CDD" id="cd08039">
    <property type="entry name" value="Adenylation_DNA_ligase_Fungal"/>
    <property type="match status" value="1"/>
</dbReference>
<reference evidence="8" key="1">
    <citation type="journal article" date="2020" name="Stud. Mycol.">
        <title>101 Dothideomycetes genomes: a test case for predicting lifestyles and emergence of pathogens.</title>
        <authorList>
            <person name="Haridas S."/>
            <person name="Albert R."/>
            <person name="Binder M."/>
            <person name="Bloem J."/>
            <person name="Labutti K."/>
            <person name="Salamov A."/>
            <person name="Andreopoulos B."/>
            <person name="Baker S."/>
            <person name="Barry K."/>
            <person name="Bills G."/>
            <person name="Bluhm B."/>
            <person name="Cannon C."/>
            <person name="Castanera R."/>
            <person name="Culley D."/>
            <person name="Daum C."/>
            <person name="Ezra D."/>
            <person name="Gonzalez J."/>
            <person name="Henrissat B."/>
            <person name="Kuo A."/>
            <person name="Liang C."/>
            <person name="Lipzen A."/>
            <person name="Lutzoni F."/>
            <person name="Magnuson J."/>
            <person name="Mondo S."/>
            <person name="Nolan M."/>
            <person name="Ohm R."/>
            <person name="Pangilinan J."/>
            <person name="Park H.-J."/>
            <person name="Ramirez L."/>
            <person name="Alfaro M."/>
            <person name="Sun H."/>
            <person name="Tritt A."/>
            <person name="Yoshinaga Y."/>
            <person name="Zwiers L.-H."/>
            <person name="Turgeon B."/>
            <person name="Goodwin S."/>
            <person name="Spatafora J."/>
            <person name="Crous P."/>
            <person name="Grigoriev I."/>
        </authorList>
    </citation>
    <scope>NUCLEOTIDE SEQUENCE</scope>
    <source>
        <strain evidence="8">CBS 627.86</strain>
    </source>
</reference>
<dbReference type="GO" id="GO:0006303">
    <property type="term" value="P:double-strand break repair via nonhomologous end joining"/>
    <property type="evidence" value="ECO:0007669"/>
    <property type="project" value="TreeGrafter"/>
</dbReference>
<dbReference type="PANTHER" id="PTHR45997:SF2">
    <property type="entry name" value="ATP DEPENDENT DNA LIGASE DOMAIN PROTEIN (AFU_ORTHOLOGUE AFUA_5G02430)"/>
    <property type="match status" value="1"/>
</dbReference>
<feature type="domain" description="ATP-dependent DNA ligase family profile" evidence="7">
    <location>
        <begin position="357"/>
        <end position="502"/>
    </location>
</feature>
<dbReference type="Pfam" id="PF01068">
    <property type="entry name" value="DNA_ligase_A_M"/>
    <property type="match status" value="1"/>
</dbReference>
<keyword evidence="3" id="KW-0547">Nucleotide-binding</keyword>
<dbReference type="GO" id="GO:0005524">
    <property type="term" value="F:ATP binding"/>
    <property type="evidence" value="ECO:0007669"/>
    <property type="project" value="UniProtKB-KW"/>
</dbReference>
<evidence type="ECO:0000256" key="2">
    <source>
        <dbReference type="ARBA" id="ARBA00022598"/>
    </source>
</evidence>
<evidence type="ECO:0000256" key="1">
    <source>
        <dbReference type="ARBA" id="ARBA00007572"/>
    </source>
</evidence>
<dbReference type="InterPro" id="IPR036599">
    <property type="entry name" value="DNA_ligase_N_sf"/>
</dbReference>
<evidence type="ECO:0000256" key="5">
    <source>
        <dbReference type="ARBA" id="ARBA00023242"/>
    </source>
</evidence>
<evidence type="ECO:0000259" key="7">
    <source>
        <dbReference type="PROSITE" id="PS50160"/>
    </source>
</evidence>
<comment type="similarity">
    <text evidence="1">Belongs to the ATP-dependent DNA ligase family.</text>
</comment>
<dbReference type="EMBL" id="ML977327">
    <property type="protein sequence ID" value="KAF2113814.1"/>
    <property type="molecule type" value="Genomic_DNA"/>
</dbReference>
<dbReference type="Proteomes" id="UP000799770">
    <property type="component" value="Unassembled WGS sequence"/>
</dbReference>
<name>A0A6A5Z451_9PLEO</name>
<dbReference type="GO" id="GO:0032807">
    <property type="term" value="C:DNA ligase IV complex"/>
    <property type="evidence" value="ECO:0007669"/>
    <property type="project" value="TreeGrafter"/>
</dbReference>
<dbReference type="PROSITE" id="PS50160">
    <property type="entry name" value="DNA_LIGASE_A3"/>
    <property type="match status" value="1"/>
</dbReference>
<organism evidence="8 9">
    <name type="scientific">Lophiotrema nucula</name>
    <dbReference type="NCBI Taxonomy" id="690887"/>
    <lineage>
        <taxon>Eukaryota</taxon>
        <taxon>Fungi</taxon>
        <taxon>Dikarya</taxon>
        <taxon>Ascomycota</taxon>
        <taxon>Pezizomycotina</taxon>
        <taxon>Dothideomycetes</taxon>
        <taxon>Pleosporomycetidae</taxon>
        <taxon>Pleosporales</taxon>
        <taxon>Lophiotremataceae</taxon>
        <taxon>Lophiotrema</taxon>
    </lineage>
</organism>
<protein>
    <recommendedName>
        <fullName evidence="7">ATP-dependent DNA ligase family profile domain-containing protein</fullName>
    </recommendedName>
</protein>
<dbReference type="GO" id="GO:0003910">
    <property type="term" value="F:DNA ligase (ATP) activity"/>
    <property type="evidence" value="ECO:0007669"/>
    <property type="project" value="InterPro"/>
</dbReference>
<gene>
    <name evidence="8" type="ORF">BDV96DRAFT_548808</name>
</gene>
<dbReference type="InterPro" id="IPR029710">
    <property type="entry name" value="LIG4"/>
</dbReference>
<dbReference type="SUPFAM" id="SSF56091">
    <property type="entry name" value="DNA ligase/mRNA capping enzyme, catalytic domain"/>
    <property type="match status" value="1"/>
</dbReference>
<proteinExistence type="inferred from homology"/>
<evidence type="ECO:0000256" key="3">
    <source>
        <dbReference type="ARBA" id="ARBA00022741"/>
    </source>
</evidence>
<dbReference type="InterPro" id="IPR012310">
    <property type="entry name" value="DNA_ligase_ATP-dep_cent"/>
</dbReference>
<evidence type="ECO:0000313" key="9">
    <source>
        <dbReference type="Proteomes" id="UP000799770"/>
    </source>
</evidence>
<sequence>MTNWFKNQRSTLDHDATNGGIVLSTLLPHRRKNRVYGFGETSLAKKLTTLLNFNNGQRALFERWKDGKSGDLGKCTASAFKAWDGTFKRKHGVSIESVDYLLVQLAGKCRFSDPAVRQQQDWHARTDTLLKDTFAKLESFEAKWLVRLLLRNYCTIDFDERFLLHQYHFLLPDLLLFQNDFEVAFGLLRGELRDYPPNPDPESERTMRIEAGKQLRATVGVKVGRPAFQKAWSIKHCLQLVGNRSWAAEVKYDGEYCEMHIDLQKPSEMIQIFSKNGKDATADRRSLHNAIQASLRVGTPSCRFKKNCIVLGELVVWCDKQQKILPFSKIRKHVSRSGSFIGTLQDSLPHEWEHLMVVFFDVLVLDDEPILKRSLQARRNILKELVHFVPGRAMRSKWTLLDFRDEHGITDLRQAFARTIAERQEGLVLKPLQAPYFSLLSDVNSRQPAYFIKFKKDYLADMGGERDLGDFAVVGASYDPRVAAKTDLKPLHWTHFHLGCAINQKAVERTGERPKFKVVGAVSLDKAIPKPELKYLNVHGRLREVPLLPSRSAPDFDIEHPKSQGPRMAIAFKKPFVAEILGGGYEKLQDEVFEMLRHPRIKKIHHDRTWQDTVTMEDLEHMAQAKWEAPDAEKLDGHAKDIANLVGDTCTTNCTTECPGSTQTKGVQASKQIRVLVREDTAEKLNLPAGQLQPLREEPLPTPDSSNDRTPSASKRKLDLLSLVTPPATKRRRTRSPLKDSGSNKNLGTFDYDSQEKVIHVYAEEGWRVLVHSSSE</sequence>
<dbReference type="Pfam" id="PF04675">
    <property type="entry name" value="DNA_ligase_A_N"/>
    <property type="match status" value="1"/>
</dbReference>
<dbReference type="AlphaFoldDB" id="A0A6A5Z451"/>
<dbReference type="Gene3D" id="1.10.3260.10">
    <property type="entry name" value="DNA ligase, ATP-dependent, N-terminal domain"/>
    <property type="match status" value="1"/>
</dbReference>
<evidence type="ECO:0000313" key="8">
    <source>
        <dbReference type="EMBL" id="KAF2113814.1"/>
    </source>
</evidence>